<feature type="transmembrane region" description="Helical" evidence="11">
    <location>
        <begin position="115"/>
        <end position="135"/>
    </location>
</feature>
<evidence type="ECO:0000256" key="8">
    <source>
        <dbReference type="ARBA" id="ARBA00023136"/>
    </source>
</evidence>
<gene>
    <name evidence="13" type="ORF">HNP84_010344</name>
</gene>
<protein>
    <recommendedName>
        <fullName evidence="10">Putative proline/betaine transporter</fullName>
    </recommendedName>
</protein>
<dbReference type="InterPro" id="IPR020846">
    <property type="entry name" value="MFS_dom"/>
</dbReference>
<feature type="transmembrane region" description="Helical" evidence="11">
    <location>
        <begin position="156"/>
        <end position="179"/>
    </location>
</feature>
<dbReference type="InterPro" id="IPR005829">
    <property type="entry name" value="Sugar_transporter_CS"/>
</dbReference>
<evidence type="ECO:0000256" key="11">
    <source>
        <dbReference type="SAM" id="Phobius"/>
    </source>
</evidence>
<dbReference type="PANTHER" id="PTHR43528:SF1">
    <property type="entry name" value="ALPHA-KETOGLUTARATE PERMEASE"/>
    <property type="match status" value="1"/>
</dbReference>
<evidence type="ECO:0000256" key="1">
    <source>
        <dbReference type="ARBA" id="ARBA00004651"/>
    </source>
</evidence>
<dbReference type="EMBL" id="JACHGN010000049">
    <property type="protein sequence ID" value="MBB5140575.1"/>
    <property type="molecule type" value="Genomic_DNA"/>
</dbReference>
<keyword evidence="4" id="KW-1003">Cell membrane</keyword>
<evidence type="ECO:0000256" key="6">
    <source>
        <dbReference type="ARBA" id="ARBA00022847"/>
    </source>
</evidence>
<sequence length="431" mass="46097">MTAVRHEMSDRASRARQLAAAAIGNLVEWFDWYAYSVLAIYFADQFFPSSSGSGVVSLLGALAVFAVGFFMRPLGGLLVGALADRHGRKMALTFTMSLMGGGSLLIALAPTYAQIGVFAPALLLLARLVQGLSTGGEFASASAFLVESAPPDRRGLFSSFFHVSANIGNLAALGLTALLATVLTEETMRSWGWRVPFLVGASAALVGLWIRRRAEETHIEAEEIRAGRARKPAMFEFVRHYPRQSLQVAGITVAPALIFYVWAVFLPTYAQLTVGYDEARSVTIAVISLVFFTALQPLFGMLSDRIGRKPMLLVFALGFTVGTVPLLNGITTSFVSLLFVQCVGLALLACYTSIAAAVMAELFPARVRGAGIGFPYAVVVAAFGGTGPYVATWLHGMGKTGLFAWYIAGCALVSLATYMTLRETHRAPLPA</sequence>
<keyword evidence="8 11" id="KW-0472">Membrane</keyword>
<feature type="transmembrane region" description="Helical" evidence="11">
    <location>
        <begin position="191"/>
        <end position="210"/>
    </location>
</feature>
<feature type="transmembrane region" description="Helical" evidence="11">
    <location>
        <begin position="55"/>
        <end position="79"/>
    </location>
</feature>
<feature type="transmembrane region" description="Helical" evidence="11">
    <location>
        <begin position="311"/>
        <end position="331"/>
    </location>
</feature>
<evidence type="ECO:0000256" key="2">
    <source>
        <dbReference type="ARBA" id="ARBA00008240"/>
    </source>
</evidence>
<feature type="transmembrane region" description="Helical" evidence="11">
    <location>
        <begin position="248"/>
        <end position="270"/>
    </location>
</feature>
<feature type="transmembrane region" description="Helical" evidence="11">
    <location>
        <begin position="282"/>
        <end position="299"/>
    </location>
</feature>
<dbReference type="InterPro" id="IPR005828">
    <property type="entry name" value="MFS_sugar_transport-like"/>
</dbReference>
<keyword evidence="5 11" id="KW-0812">Transmembrane</keyword>
<evidence type="ECO:0000259" key="12">
    <source>
        <dbReference type="PROSITE" id="PS50850"/>
    </source>
</evidence>
<dbReference type="GO" id="GO:0015293">
    <property type="term" value="F:symporter activity"/>
    <property type="evidence" value="ECO:0007669"/>
    <property type="project" value="UniProtKB-KW"/>
</dbReference>
<dbReference type="PROSITE" id="PS00217">
    <property type="entry name" value="SUGAR_TRANSPORT_2"/>
    <property type="match status" value="1"/>
</dbReference>
<evidence type="ECO:0000256" key="4">
    <source>
        <dbReference type="ARBA" id="ARBA00022475"/>
    </source>
</evidence>
<dbReference type="Pfam" id="PF00083">
    <property type="entry name" value="Sugar_tr"/>
    <property type="match status" value="1"/>
</dbReference>
<evidence type="ECO:0000256" key="9">
    <source>
        <dbReference type="ARBA" id="ARBA00037295"/>
    </source>
</evidence>
<keyword evidence="7 11" id="KW-1133">Transmembrane helix</keyword>
<evidence type="ECO:0000256" key="10">
    <source>
        <dbReference type="ARBA" id="ARBA00039918"/>
    </source>
</evidence>
<keyword evidence="6" id="KW-0769">Symport</keyword>
<organism evidence="13 14">
    <name type="scientific">Thermocatellispora tengchongensis</name>
    <dbReference type="NCBI Taxonomy" id="1073253"/>
    <lineage>
        <taxon>Bacteria</taxon>
        <taxon>Bacillati</taxon>
        <taxon>Actinomycetota</taxon>
        <taxon>Actinomycetes</taxon>
        <taxon>Streptosporangiales</taxon>
        <taxon>Streptosporangiaceae</taxon>
        <taxon>Thermocatellispora</taxon>
    </lineage>
</organism>
<keyword evidence="3" id="KW-0813">Transport</keyword>
<dbReference type="Gene3D" id="1.20.1250.20">
    <property type="entry name" value="MFS general substrate transporter like domains"/>
    <property type="match status" value="2"/>
</dbReference>
<feature type="transmembrane region" description="Helical" evidence="11">
    <location>
        <begin position="337"/>
        <end position="360"/>
    </location>
</feature>
<reference evidence="13 14" key="1">
    <citation type="submission" date="2020-08" db="EMBL/GenBank/DDBJ databases">
        <title>Genomic Encyclopedia of Type Strains, Phase IV (KMG-IV): sequencing the most valuable type-strain genomes for metagenomic binning, comparative biology and taxonomic classification.</title>
        <authorList>
            <person name="Goeker M."/>
        </authorList>
    </citation>
    <scope>NUCLEOTIDE SEQUENCE [LARGE SCALE GENOMIC DNA]</scope>
    <source>
        <strain evidence="13 14">DSM 45615</strain>
    </source>
</reference>
<dbReference type="GO" id="GO:0005886">
    <property type="term" value="C:plasma membrane"/>
    <property type="evidence" value="ECO:0007669"/>
    <property type="project" value="UniProtKB-SubCell"/>
</dbReference>
<feature type="transmembrane region" description="Helical" evidence="11">
    <location>
        <begin position="403"/>
        <end position="421"/>
    </location>
</feature>
<evidence type="ECO:0000256" key="7">
    <source>
        <dbReference type="ARBA" id="ARBA00022989"/>
    </source>
</evidence>
<dbReference type="RefSeq" id="WP_185057350.1">
    <property type="nucleotide sequence ID" value="NZ_BAABIX010000092.1"/>
</dbReference>
<dbReference type="AlphaFoldDB" id="A0A840PXJ3"/>
<dbReference type="SUPFAM" id="SSF103473">
    <property type="entry name" value="MFS general substrate transporter"/>
    <property type="match status" value="1"/>
</dbReference>
<dbReference type="PROSITE" id="PS50850">
    <property type="entry name" value="MFS"/>
    <property type="match status" value="1"/>
</dbReference>
<dbReference type="PANTHER" id="PTHR43528">
    <property type="entry name" value="ALPHA-KETOGLUTARATE PERMEASE"/>
    <property type="match status" value="1"/>
</dbReference>
<evidence type="ECO:0000256" key="5">
    <source>
        <dbReference type="ARBA" id="ARBA00022692"/>
    </source>
</evidence>
<comment type="similarity">
    <text evidence="2">Belongs to the major facilitator superfamily. Metabolite:H+ Symporter (MHS) family (TC 2.A.1.6) family.</text>
</comment>
<feature type="transmembrane region" description="Helical" evidence="11">
    <location>
        <begin position="91"/>
        <end position="109"/>
    </location>
</feature>
<evidence type="ECO:0000313" key="14">
    <source>
        <dbReference type="Proteomes" id="UP000578449"/>
    </source>
</evidence>
<comment type="caution">
    <text evidence="13">The sequence shown here is derived from an EMBL/GenBank/DDBJ whole genome shotgun (WGS) entry which is preliminary data.</text>
</comment>
<accession>A0A840PXJ3</accession>
<name>A0A840PXJ3_9ACTN</name>
<dbReference type="InterPro" id="IPR051084">
    <property type="entry name" value="H+-coupled_symporters"/>
</dbReference>
<evidence type="ECO:0000256" key="3">
    <source>
        <dbReference type="ARBA" id="ARBA00022448"/>
    </source>
</evidence>
<dbReference type="InterPro" id="IPR036259">
    <property type="entry name" value="MFS_trans_sf"/>
</dbReference>
<comment type="subcellular location">
    <subcellularLocation>
        <location evidence="1">Cell membrane</location>
        <topology evidence="1">Multi-pass membrane protein</topology>
    </subcellularLocation>
</comment>
<feature type="transmembrane region" description="Helical" evidence="11">
    <location>
        <begin position="21"/>
        <end position="43"/>
    </location>
</feature>
<feature type="transmembrane region" description="Helical" evidence="11">
    <location>
        <begin position="372"/>
        <end position="391"/>
    </location>
</feature>
<evidence type="ECO:0000313" key="13">
    <source>
        <dbReference type="EMBL" id="MBB5140575.1"/>
    </source>
</evidence>
<dbReference type="Proteomes" id="UP000578449">
    <property type="component" value="Unassembled WGS sequence"/>
</dbReference>
<dbReference type="FunFam" id="1.20.1250.20:FF:000001">
    <property type="entry name" value="Dicarboxylate MFS transporter"/>
    <property type="match status" value="1"/>
</dbReference>
<proteinExistence type="inferred from homology"/>
<comment type="function">
    <text evidence="9">May be a proton symporter involved in the uptake of osmolytes such as proline and glycine betaine.</text>
</comment>
<feature type="domain" description="Major facilitator superfamily (MFS) profile" evidence="12">
    <location>
        <begin position="17"/>
        <end position="425"/>
    </location>
</feature>
<keyword evidence="14" id="KW-1185">Reference proteome</keyword>